<dbReference type="EC" id="3.4.11.10" evidence="8"/>
<evidence type="ECO:0000256" key="7">
    <source>
        <dbReference type="ARBA" id="ARBA00023211"/>
    </source>
</evidence>
<evidence type="ECO:0000256" key="1">
    <source>
        <dbReference type="ARBA" id="ARBA00000135"/>
    </source>
</evidence>
<dbReference type="PATRIC" id="fig|999432.5.peg.1787"/>
<dbReference type="InterPro" id="IPR011356">
    <property type="entry name" value="Leucine_aapep/pepB"/>
</dbReference>
<dbReference type="Gene3D" id="3.40.630.10">
    <property type="entry name" value="Zn peptidases"/>
    <property type="match status" value="1"/>
</dbReference>
<dbReference type="GO" id="GO:0005737">
    <property type="term" value="C:cytoplasm"/>
    <property type="evidence" value="ECO:0007669"/>
    <property type="project" value="UniProtKB-SubCell"/>
</dbReference>
<dbReference type="RefSeq" id="WP_002684907.1">
    <property type="nucleotide sequence ID" value="NZ_CM001795.1"/>
</dbReference>
<proteinExistence type="inferred from homology"/>
<comment type="function">
    <text evidence="8">Presumably involved in the processing and regular turnover of intracellular proteins. Catalyzes the removal of unsubstituted N-terminal amino acids from various peptides.</text>
</comment>
<feature type="binding site" evidence="8">
    <location>
        <position position="242"/>
    </location>
    <ligand>
        <name>Mn(2+)</name>
        <dbReference type="ChEBI" id="CHEBI:29035"/>
        <label>2</label>
    </ligand>
</feature>
<evidence type="ECO:0000313" key="10">
    <source>
        <dbReference type="EMBL" id="EMB32498.1"/>
    </source>
</evidence>
<dbReference type="GO" id="GO:0030145">
    <property type="term" value="F:manganese ion binding"/>
    <property type="evidence" value="ECO:0007669"/>
    <property type="project" value="UniProtKB-UniRule"/>
</dbReference>
<keyword evidence="5 8" id="KW-0645">Protease</keyword>
<dbReference type="Proteomes" id="UP000011705">
    <property type="component" value="Chromosome"/>
</dbReference>
<feature type="binding site" evidence="8">
    <location>
        <position position="326"/>
    </location>
    <ligand>
        <name>Mn(2+)</name>
        <dbReference type="ChEBI" id="CHEBI:29035"/>
        <label>2</label>
    </ligand>
</feature>
<comment type="cofactor">
    <cofactor evidence="8">
        <name>Mn(2+)</name>
        <dbReference type="ChEBI" id="CHEBI:29035"/>
    </cofactor>
    <text evidence="8">Binds 2 manganese ions per subunit.</text>
</comment>
<comment type="catalytic activity">
    <reaction evidence="1 8">
        <text>Release of an N-terminal amino acid, Xaa-|-Yaa-, in which Xaa is preferably Leu, but may be other amino acids including Pro although not Arg or Lys, and Yaa may be Pro. Amino acid amides and methyl esters are also readily hydrolyzed, but rates on arylamides are exceedingly low.</text>
        <dbReference type="EC" id="3.4.11.1"/>
    </reaction>
</comment>
<dbReference type="PRINTS" id="PR00481">
    <property type="entry name" value="LAMNOPPTDASE"/>
</dbReference>
<dbReference type="NCBIfam" id="NF002083">
    <property type="entry name" value="PRK00913.3-5"/>
    <property type="match status" value="1"/>
</dbReference>
<dbReference type="SUPFAM" id="SSF53187">
    <property type="entry name" value="Zn-dependent exopeptidases"/>
    <property type="match status" value="1"/>
</dbReference>
<evidence type="ECO:0000256" key="2">
    <source>
        <dbReference type="ARBA" id="ARBA00000967"/>
    </source>
</evidence>
<dbReference type="AlphaFoldDB" id="A0A0E2E362"/>
<evidence type="ECO:0000256" key="3">
    <source>
        <dbReference type="ARBA" id="ARBA00009528"/>
    </source>
</evidence>
<feature type="active site" evidence="8">
    <location>
        <position position="254"/>
    </location>
</feature>
<dbReference type="InterPro" id="IPR043472">
    <property type="entry name" value="Macro_dom-like"/>
</dbReference>
<keyword evidence="6 8" id="KW-0378">Hydrolase</keyword>
<dbReference type="CDD" id="cd00433">
    <property type="entry name" value="Peptidase_M17"/>
    <property type="match status" value="1"/>
</dbReference>
<feature type="active site" evidence="8">
    <location>
        <position position="328"/>
    </location>
</feature>
<evidence type="ECO:0000259" key="9">
    <source>
        <dbReference type="PROSITE" id="PS00631"/>
    </source>
</evidence>
<dbReference type="EMBL" id="AGDV01000014">
    <property type="protein sequence ID" value="EMB32498.1"/>
    <property type="molecule type" value="Genomic_DNA"/>
</dbReference>
<comment type="similarity">
    <text evidence="3 8">Belongs to the peptidase M17 family.</text>
</comment>
<comment type="caution">
    <text evidence="10">The sequence shown here is derived from an EMBL/GenBank/DDBJ whole genome shotgun (WGS) entry which is preliminary data.</text>
</comment>
<feature type="binding site" evidence="8">
    <location>
        <position position="326"/>
    </location>
    <ligand>
        <name>Mn(2+)</name>
        <dbReference type="ChEBI" id="CHEBI:29035"/>
        <label>1</label>
    </ligand>
</feature>
<comment type="catalytic activity">
    <reaction evidence="2 8">
        <text>Release of an N-terminal amino acid, preferentially leucine, but not glutamic or aspartic acids.</text>
        <dbReference type="EC" id="3.4.11.10"/>
    </reaction>
</comment>
<accession>A0A0E2E362</accession>
<dbReference type="InterPro" id="IPR023042">
    <property type="entry name" value="Peptidase_M17_leu_NH2_pept"/>
</dbReference>
<evidence type="ECO:0000256" key="6">
    <source>
        <dbReference type="ARBA" id="ARBA00022801"/>
    </source>
</evidence>
<dbReference type="HOGENOM" id="CLU_013734_2_2_12"/>
<feature type="binding site" evidence="8">
    <location>
        <position position="265"/>
    </location>
    <ligand>
        <name>Mn(2+)</name>
        <dbReference type="ChEBI" id="CHEBI:29035"/>
        <label>2</label>
    </ligand>
</feature>
<evidence type="ECO:0000256" key="5">
    <source>
        <dbReference type="ARBA" id="ARBA00022670"/>
    </source>
</evidence>
<evidence type="ECO:0000256" key="4">
    <source>
        <dbReference type="ARBA" id="ARBA00022438"/>
    </source>
</evidence>
<dbReference type="PANTHER" id="PTHR11963">
    <property type="entry name" value="LEUCINE AMINOPEPTIDASE-RELATED"/>
    <property type="match status" value="1"/>
</dbReference>
<evidence type="ECO:0000256" key="8">
    <source>
        <dbReference type="HAMAP-Rule" id="MF_00181"/>
    </source>
</evidence>
<feature type="binding site" evidence="8">
    <location>
        <position position="324"/>
    </location>
    <ligand>
        <name>Mn(2+)</name>
        <dbReference type="ChEBI" id="CHEBI:29035"/>
        <label>1</label>
    </ligand>
</feature>
<keyword evidence="8" id="KW-0479">Metal-binding</keyword>
<reference evidence="10" key="1">
    <citation type="submission" date="2012-01" db="EMBL/GenBank/DDBJ databases">
        <title>The Genome Sequence of Treponema denticola H-22.</title>
        <authorList>
            <consortium name="The Broad Institute Genome Sequencing Platform"/>
            <person name="Earl A."/>
            <person name="Ward D."/>
            <person name="Feldgarden M."/>
            <person name="Gevers D."/>
            <person name="Blanton J.M."/>
            <person name="Fenno C.J."/>
            <person name="Baranova O.V."/>
            <person name="Mathney J."/>
            <person name="Dewhirst F.E."/>
            <person name="Izard J."/>
            <person name="Young S.K."/>
            <person name="Zeng Q."/>
            <person name="Gargeya S."/>
            <person name="Fitzgerald M."/>
            <person name="Haas B."/>
            <person name="Abouelleil A."/>
            <person name="Alvarado L."/>
            <person name="Arachchi H.M."/>
            <person name="Berlin A."/>
            <person name="Chapman S.B."/>
            <person name="Gearin G."/>
            <person name="Goldberg J."/>
            <person name="Griggs A."/>
            <person name="Gujja S."/>
            <person name="Hansen M."/>
            <person name="Heiman D."/>
            <person name="Howarth C."/>
            <person name="Larimer J."/>
            <person name="Lui A."/>
            <person name="MacDonald P.J.P."/>
            <person name="McCowen C."/>
            <person name="Montmayeur A."/>
            <person name="Murphy C."/>
            <person name="Neiman D."/>
            <person name="Pearson M."/>
            <person name="Priest M."/>
            <person name="Roberts A."/>
            <person name="Saif S."/>
            <person name="Shea T."/>
            <person name="Sisk P."/>
            <person name="Stolte C."/>
            <person name="Sykes S."/>
            <person name="Wortman J."/>
            <person name="Nusbaum C."/>
            <person name="Birren B."/>
        </authorList>
    </citation>
    <scope>NUCLEOTIDE SEQUENCE [LARGE SCALE GENOMIC DNA]</scope>
    <source>
        <strain evidence="10">H-22</strain>
    </source>
</reference>
<keyword evidence="8" id="KW-0963">Cytoplasm</keyword>
<gene>
    <name evidence="8" type="primary">pepA</name>
    <name evidence="10" type="ORF">HMPREF9726_01722</name>
</gene>
<dbReference type="PROSITE" id="PS00631">
    <property type="entry name" value="CYTOSOL_AP"/>
    <property type="match status" value="1"/>
</dbReference>
<protein>
    <recommendedName>
        <fullName evidence="8">Probable cytosol aminopeptidase</fullName>
        <ecNumber evidence="8">3.4.11.1</ecNumber>
    </recommendedName>
    <alternativeName>
        <fullName evidence="8">Leucine aminopeptidase</fullName>
        <shortName evidence="8">LAP</shortName>
        <ecNumber evidence="8">3.4.11.10</ecNumber>
    </alternativeName>
    <alternativeName>
        <fullName evidence="8">Leucyl aminopeptidase</fullName>
    </alternativeName>
</protein>
<dbReference type="SUPFAM" id="SSF52949">
    <property type="entry name" value="Macro domain-like"/>
    <property type="match status" value="1"/>
</dbReference>
<comment type="subcellular location">
    <subcellularLocation>
        <location evidence="8">Cytoplasm</location>
    </subcellularLocation>
</comment>
<dbReference type="Gene3D" id="3.40.220.10">
    <property type="entry name" value="Leucine Aminopeptidase, subunit E, domain 1"/>
    <property type="match status" value="1"/>
</dbReference>
<feature type="binding site" evidence="8">
    <location>
        <position position="247"/>
    </location>
    <ligand>
        <name>Mn(2+)</name>
        <dbReference type="ChEBI" id="CHEBI:29035"/>
        <label>1</label>
    </ligand>
</feature>
<dbReference type="HAMAP" id="MF_00181">
    <property type="entry name" value="Cytosol_peptidase_M17"/>
    <property type="match status" value="1"/>
</dbReference>
<organism evidence="10">
    <name type="scientific">Treponema denticola H-22</name>
    <dbReference type="NCBI Taxonomy" id="999432"/>
    <lineage>
        <taxon>Bacteria</taxon>
        <taxon>Pseudomonadati</taxon>
        <taxon>Spirochaetota</taxon>
        <taxon>Spirochaetia</taxon>
        <taxon>Spirochaetales</taxon>
        <taxon>Treponemataceae</taxon>
        <taxon>Treponema</taxon>
    </lineage>
</organism>
<dbReference type="Pfam" id="PF02789">
    <property type="entry name" value="Peptidase_M17_N"/>
    <property type="match status" value="1"/>
</dbReference>
<name>A0A0E2E362_TREDN</name>
<dbReference type="GO" id="GO:0006508">
    <property type="term" value="P:proteolysis"/>
    <property type="evidence" value="ECO:0007669"/>
    <property type="project" value="UniProtKB-KW"/>
</dbReference>
<dbReference type="GO" id="GO:0070006">
    <property type="term" value="F:metalloaminopeptidase activity"/>
    <property type="evidence" value="ECO:0007669"/>
    <property type="project" value="InterPro"/>
</dbReference>
<dbReference type="InterPro" id="IPR000819">
    <property type="entry name" value="Peptidase_M17_C"/>
</dbReference>
<dbReference type="Pfam" id="PF00883">
    <property type="entry name" value="Peptidase_M17"/>
    <property type="match status" value="1"/>
</dbReference>
<dbReference type="InterPro" id="IPR008283">
    <property type="entry name" value="Peptidase_M17_N"/>
</dbReference>
<feature type="domain" description="Cytosol aminopeptidase" evidence="9">
    <location>
        <begin position="322"/>
        <end position="329"/>
    </location>
</feature>
<keyword evidence="4 8" id="KW-0031">Aminopeptidase</keyword>
<feature type="binding site" evidence="8">
    <location>
        <position position="247"/>
    </location>
    <ligand>
        <name>Mn(2+)</name>
        <dbReference type="ChEBI" id="CHEBI:29035"/>
        <label>2</label>
    </ligand>
</feature>
<dbReference type="PANTHER" id="PTHR11963:SF23">
    <property type="entry name" value="CYTOSOL AMINOPEPTIDASE"/>
    <property type="match status" value="1"/>
</dbReference>
<dbReference type="EC" id="3.4.11.1" evidence="8"/>
<sequence length="476" mass="52183">MKFNIAKKGGLAAQLVFEDKLEGSYLNHLKEKELFSGKAEEVYYTLDSNLKAQLFIGLGKEEKIDLEVLRKTFFKAASELLKNKVEEVELNIPKLNNLCNYKTAEAIAEGMLHATYKYDKFKSDRKEQTEITVNYNPEKGKEDRAEKGINEAVKLMEAVFLTRDLVNQPANVIYPETLAKIAKEKLEAKGVKVTVHGKKEIEALKMEAFLNVARASTKEPKLIVMEYYNNPGSNEKIALVGKGLTYDSGGYAIKPATSMVDMFTDMGGSGTVIGAMHALADLKAKVNVVAVVASCENMISGDGYRNGDIIGSMSGKTIEIINTDAEGRLTLADAVYYATNNLGATKLIDLATLTGACVSALGEQVSGAVTNNDEFFSELVKANERAGELVWRMPTIEYYKKMNESKVADLKNSGGKLGGMMTAGLFVGSFLAKEDIPWIHIDIAGTAYITEKFGYLKENATGTLVKSLYYMLSKEA</sequence>
<dbReference type="NCBIfam" id="NF002073">
    <property type="entry name" value="PRK00913.1-2"/>
    <property type="match status" value="1"/>
</dbReference>
<keyword evidence="7 8" id="KW-0464">Manganese</keyword>